<accession>A0A7E4UR22</accession>
<name>A0A7E4UR22_PANRE</name>
<proteinExistence type="predicted"/>
<protein>
    <submittedName>
        <fullName evidence="3">Uncharacterized protein</fullName>
    </submittedName>
</protein>
<dbReference type="WBParaSite" id="Pan_g1179.t1">
    <property type="protein sequence ID" value="Pan_g1179.t1"/>
    <property type="gene ID" value="Pan_g1179"/>
</dbReference>
<dbReference type="AlphaFoldDB" id="A0A7E4UR22"/>
<feature type="region of interest" description="Disordered" evidence="1">
    <location>
        <begin position="1"/>
        <end position="57"/>
    </location>
</feature>
<organism evidence="2 3">
    <name type="scientific">Panagrellus redivivus</name>
    <name type="common">Microworm</name>
    <dbReference type="NCBI Taxonomy" id="6233"/>
    <lineage>
        <taxon>Eukaryota</taxon>
        <taxon>Metazoa</taxon>
        <taxon>Ecdysozoa</taxon>
        <taxon>Nematoda</taxon>
        <taxon>Chromadorea</taxon>
        <taxon>Rhabditida</taxon>
        <taxon>Tylenchina</taxon>
        <taxon>Panagrolaimomorpha</taxon>
        <taxon>Panagrolaimoidea</taxon>
        <taxon>Panagrolaimidae</taxon>
        <taxon>Panagrellus</taxon>
    </lineage>
</organism>
<keyword evidence="2" id="KW-1185">Reference proteome</keyword>
<feature type="compositionally biased region" description="Polar residues" evidence="1">
    <location>
        <begin position="44"/>
        <end position="53"/>
    </location>
</feature>
<feature type="compositionally biased region" description="Basic residues" evidence="1">
    <location>
        <begin position="1"/>
        <end position="13"/>
    </location>
</feature>
<evidence type="ECO:0000313" key="2">
    <source>
        <dbReference type="Proteomes" id="UP000492821"/>
    </source>
</evidence>
<evidence type="ECO:0000256" key="1">
    <source>
        <dbReference type="SAM" id="MobiDB-lite"/>
    </source>
</evidence>
<reference evidence="3" key="2">
    <citation type="submission" date="2020-10" db="UniProtKB">
        <authorList>
            <consortium name="WormBaseParasite"/>
        </authorList>
    </citation>
    <scope>IDENTIFICATION</scope>
</reference>
<dbReference type="Proteomes" id="UP000492821">
    <property type="component" value="Unassembled WGS sequence"/>
</dbReference>
<sequence length="202" mass="22543">MKRSSPMPSRKRTYLTANPEASRSRRVMPPSKNCPSSPKPRVPSANTASSGSTRRQDLHHQHLVWEDSQPEQTSAAVTVRQGIYEKTDFCEQQNLGILGTHSRRCRPGGYGCFHLVPEGKEKSEAIASCVGKAEELIAVDDGAHERYREAAICLTEKARDQCLRGARSCCKETTEMMLNANEFPLMKIGDFKDAKDDDDEDE</sequence>
<reference evidence="2" key="1">
    <citation type="journal article" date="2013" name="Genetics">
        <title>The draft genome and transcriptome of Panagrellus redivivus are shaped by the harsh demands of a free-living lifestyle.</title>
        <authorList>
            <person name="Srinivasan J."/>
            <person name="Dillman A.R."/>
            <person name="Macchietto M.G."/>
            <person name="Heikkinen L."/>
            <person name="Lakso M."/>
            <person name="Fracchia K.M."/>
            <person name="Antoshechkin I."/>
            <person name="Mortazavi A."/>
            <person name="Wong G."/>
            <person name="Sternberg P.W."/>
        </authorList>
    </citation>
    <scope>NUCLEOTIDE SEQUENCE [LARGE SCALE GENOMIC DNA]</scope>
    <source>
        <strain evidence="2">MT8872</strain>
    </source>
</reference>
<evidence type="ECO:0000313" key="3">
    <source>
        <dbReference type="WBParaSite" id="Pan_g1179.t1"/>
    </source>
</evidence>